<evidence type="ECO:0000256" key="4">
    <source>
        <dbReference type="ARBA" id="ARBA00023136"/>
    </source>
</evidence>
<accession>A0ABP8G4F4</accession>
<dbReference type="EMBL" id="BAABFN010000020">
    <property type="protein sequence ID" value="GAA4317279.1"/>
    <property type="molecule type" value="Genomic_DNA"/>
</dbReference>
<evidence type="ECO:0000313" key="9">
    <source>
        <dbReference type="Proteomes" id="UP001501207"/>
    </source>
</evidence>
<feature type="transmembrane region" description="Helical" evidence="5">
    <location>
        <begin position="181"/>
        <end position="200"/>
    </location>
</feature>
<keyword evidence="2 5" id="KW-0812">Transmembrane</keyword>
<dbReference type="SUPFAM" id="SSF144091">
    <property type="entry name" value="Rhomboid-like"/>
    <property type="match status" value="1"/>
</dbReference>
<dbReference type="Pfam" id="PF20216">
    <property type="entry name" value="DUF6576"/>
    <property type="match status" value="1"/>
</dbReference>
<dbReference type="GO" id="GO:0008233">
    <property type="term" value="F:peptidase activity"/>
    <property type="evidence" value="ECO:0007669"/>
    <property type="project" value="UniProtKB-KW"/>
</dbReference>
<evidence type="ECO:0000259" key="6">
    <source>
        <dbReference type="Pfam" id="PF01694"/>
    </source>
</evidence>
<dbReference type="InterPro" id="IPR035952">
    <property type="entry name" value="Rhomboid-like_sf"/>
</dbReference>
<evidence type="ECO:0000256" key="3">
    <source>
        <dbReference type="ARBA" id="ARBA00022989"/>
    </source>
</evidence>
<evidence type="ECO:0000256" key="1">
    <source>
        <dbReference type="ARBA" id="ARBA00004141"/>
    </source>
</evidence>
<reference evidence="9" key="1">
    <citation type="journal article" date="2019" name="Int. J. Syst. Evol. Microbiol.">
        <title>The Global Catalogue of Microorganisms (GCM) 10K type strain sequencing project: providing services to taxonomists for standard genome sequencing and annotation.</title>
        <authorList>
            <consortium name="The Broad Institute Genomics Platform"/>
            <consortium name="The Broad Institute Genome Sequencing Center for Infectious Disease"/>
            <person name="Wu L."/>
            <person name="Ma J."/>
        </authorList>
    </citation>
    <scope>NUCLEOTIDE SEQUENCE [LARGE SCALE GENOMIC DNA]</scope>
    <source>
        <strain evidence="9">JCM 17664</strain>
    </source>
</reference>
<evidence type="ECO:0000259" key="7">
    <source>
        <dbReference type="Pfam" id="PF20216"/>
    </source>
</evidence>
<gene>
    <name evidence="8" type="ORF">GCM10023143_29240</name>
</gene>
<dbReference type="PANTHER" id="PTHR43066">
    <property type="entry name" value="RHOMBOID-RELATED PROTEIN"/>
    <property type="match status" value="1"/>
</dbReference>
<dbReference type="Proteomes" id="UP001501207">
    <property type="component" value="Unassembled WGS sequence"/>
</dbReference>
<name>A0ABP8G4F4_9BACT</name>
<proteinExistence type="predicted"/>
<dbReference type="GO" id="GO:0006508">
    <property type="term" value="P:proteolysis"/>
    <property type="evidence" value="ECO:0007669"/>
    <property type="project" value="UniProtKB-KW"/>
</dbReference>
<dbReference type="InterPro" id="IPR046483">
    <property type="entry name" value="DUF6576"/>
</dbReference>
<feature type="domain" description="DUF6576" evidence="7">
    <location>
        <begin position="281"/>
        <end position="309"/>
    </location>
</feature>
<feature type="transmembrane region" description="Helical" evidence="5">
    <location>
        <begin position="148"/>
        <end position="169"/>
    </location>
</feature>
<organism evidence="8 9">
    <name type="scientific">Compostibacter hankyongensis</name>
    <dbReference type="NCBI Taxonomy" id="1007089"/>
    <lineage>
        <taxon>Bacteria</taxon>
        <taxon>Pseudomonadati</taxon>
        <taxon>Bacteroidota</taxon>
        <taxon>Chitinophagia</taxon>
        <taxon>Chitinophagales</taxon>
        <taxon>Chitinophagaceae</taxon>
        <taxon>Compostibacter</taxon>
    </lineage>
</organism>
<evidence type="ECO:0000256" key="2">
    <source>
        <dbReference type="ARBA" id="ARBA00022692"/>
    </source>
</evidence>
<evidence type="ECO:0000313" key="8">
    <source>
        <dbReference type="EMBL" id="GAA4317279.1"/>
    </source>
</evidence>
<evidence type="ECO:0000256" key="5">
    <source>
        <dbReference type="SAM" id="Phobius"/>
    </source>
</evidence>
<keyword evidence="9" id="KW-1185">Reference proteome</keyword>
<protein>
    <submittedName>
        <fullName evidence="8">Rhomboid family intramembrane serine protease</fullName>
    </submittedName>
</protein>
<keyword evidence="4 5" id="KW-0472">Membrane</keyword>
<feature type="domain" description="Peptidase S54 rhomboid" evidence="6">
    <location>
        <begin position="74"/>
        <end position="221"/>
    </location>
</feature>
<feature type="transmembrane region" description="Helical" evidence="5">
    <location>
        <begin position="114"/>
        <end position="136"/>
    </location>
</feature>
<feature type="transmembrane region" description="Helical" evidence="5">
    <location>
        <begin position="21"/>
        <end position="46"/>
    </location>
</feature>
<feature type="transmembrane region" description="Helical" evidence="5">
    <location>
        <begin position="206"/>
        <end position="224"/>
    </location>
</feature>
<feature type="transmembrane region" description="Helical" evidence="5">
    <location>
        <begin position="78"/>
        <end position="102"/>
    </location>
</feature>
<sequence>MRTMTRKFEARRRFSLGSNHNMVVRLILVNAIVFTAISFIKVIYLLTGQAEGHFMGEVLPWLVLPAEPAQLLRHPWTLLSYMFVHISIWQLLGTAIWLWWFGDILQGLAGHRRILPLYLFGGLAGAVFFLAAYAVFPGLQATRTIADTAGIGAGASVIAIVAAATTLAPRYKVFPMLRGGIPLYVVAIIYVVLDVVGYQGRAPLSYLPALAGGAFLGFLFIRLLQRGHDPGAGLNRLLYRAGHLLDPQDRPQLRARKGGRAFYKQHVPPYRKSVRPSSGKVDELLDKINQSGYDSLSQEEKDILLRASRQDNETV</sequence>
<dbReference type="PANTHER" id="PTHR43066:SF11">
    <property type="entry name" value="PEPTIDASE S54 RHOMBOID DOMAIN-CONTAINING PROTEIN"/>
    <property type="match status" value="1"/>
</dbReference>
<dbReference type="InterPro" id="IPR022764">
    <property type="entry name" value="Peptidase_S54_rhomboid_dom"/>
</dbReference>
<keyword evidence="3 5" id="KW-1133">Transmembrane helix</keyword>
<dbReference type="Pfam" id="PF01694">
    <property type="entry name" value="Rhomboid"/>
    <property type="match status" value="1"/>
</dbReference>
<keyword evidence="8" id="KW-0378">Hydrolase</keyword>
<comment type="caution">
    <text evidence="8">The sequence shown here is derived from an EMBL/GenBank/DDBJ whole genome shotgun (WGS) entry which is preliminary data.</text>
</comment>
<keyword evidence="8" id="KW-0645">Protease</keyword>
<dbReference type="Gene3D" id="1.20.1540.10">
    <property type="entry name" value="Rhomboid-like"/>
    <property type="match status" value="1"/>
</dbReference>
<comment type="subcellular location">
    <subcellularLocation>
        <location evidence="1">Membrane</location>
        <topology evidence="1">Multi-pass membrane protein</topology>
    </subcellularLocation>
</comment>